<dbReference type="EMBL" id="JBHEZY010000003">
    <property type="protein sequence ID" value="MFC1431239.1"/>
    <property type="molecule type" value="Genomic_DNA"/>
</dbReference>
<feature type="transmembrane region" description="Helical" evidence="10">
    <location>
        <begin position="733"/>
        <end position="751"/>
    </location>
</feature>
<feature type="transmembrane region" description="Helical" evidence="10">
    <location>
        <begin position="435"/>
        <end position="452"/>
    </location>
</feature>
<dbReference type="EMBL" id="JBHEZX010000005">
    <property type="protein sequence ID" value="MFC1410449.1"/>
    <property type="molecule type" value="Genomic_DNA"/>
</dbReference>
<feature type="region of interest" description="Disordered" evidence="9">
    <location>
        <begin position="249"/>
        <end position="269"/>
    </location>
</feature>
<evidence type="ECO:0000256" key="4">
    <source>
        <dbReference type="ARBA" id="ARBA00022692"/>
    </source>
</evidence>
<feature type="region of interest" description="Disordered" evidence="9">
    <location>
        <begin position="1"/>
        <end position="181"/>
    </location>
</feature>
<evidence type="ECO:0000256" key="3">
    <source>
        <dbReference type="ARBA" id="ARBA00022475"/>
    </source>
</evidence>
<feature type="transmembrane region" description="Helical" evidence="10">
    <location>
        <begin position="596"/>
        <end position="619"/>
    </location>
</feature>
<feature type="transmembrane region" description="Helical" evidence="10">
    <location>
        <begin position="400"/>
        <end position="423"/>
    </location>
</feature>
<dbReference type="RefSeq" id="WP_380508110.1">
    <property type="nucleotide sequence ID" value="NZ_JBHEZX010000005.1"/>
</dbReference>
<dbReference type="PRINTS" id="PR01806">
    <property type="entry name" value="VIRFACTRMVIN"/>
</dbReference>
<evidence type="ECO:0000256" key="7">
    <source>
        <dbReference type="ARBA" id="ARBA00022989"/>
    </source>
</evidence>
<evidence type="ECO:0000313" key="13">
    <source>
        <dbReference type="Proteomes" id="UP001592530"/>
    </source>
</evidence>
<feature type="transmembrane region" description="Helical" evidence="10">
    <location>
        <begin position="763"/>
        <end position="781"/>
    </location>
</feature>
<reference evidence="13 14" key="1">
    <citation type="submission" date="2024-09" db="EMBL/GenBank/DDBJ databases">
        <authorList>
            <person name="Lee S.D."/>
        </authorList>
    </citation>
    <scope>NUCLEOTIDE SEQUENCE [LARGE SCALE GENOMIC DNA]</scope>
    <source>
        <strain evidence="11 14">N1-1</strain>
        <strain evidence="12 13">N1-3</strain>
    </source>
</reference>
<feature type="compositionally biased region" description="Pro residues" evidence="9">
    <location>
        <begin position="24"/>
        <end position="34"/>
    </location>
</feature>
<feature type="transmembrane region" description="Helical" evidence="10">
    <location>
        <begin position="557"/>
        <end position="575"/>
    </location>
</feature>
<dbReference type="NCBIfam" id="TIGR01695">
    <property type="entry name" value="murJ_mviN"/>
    <property type="match status" value="1"/>
</dbReference>
<feature type="compositionally biased region" description="Low complexity" evidence="9">
    <location>
        <begin position="75"/>
        <end position="108"/>
    </location>
</feature>
<evidence type="ECO:0000256" key="2">
    <source>
        <dbReference type="ARBA" id="ARBA00022448"/>
    </source>
</evidence>
<dbReference type="InterPro" id="IPR052031">
    <property type="entry name" value="Membrane_Transporter-Flippase"/>
</dbReference>
<keyword evidence="6" id="KW-0573">Peptidoglycan synthesis</keyword>
<feature type="transmembrane region" description="Helical" evidence="10">
    <location>
        <begin position="472"/>
        <end position="495"/>
    </location>
</feature>
<keyword evidence="4 10" id="KW-0812">Transmembrane</keyword>
<feature type="transmembrane region" description="Helical" evidence="10">
    <location>
        <begin position="692"/>
        <end position="712"/>
    </location>
</feature>
<dbReference type="PANTHER" id="PTHR43549:SF3">
    <property type="entry name" value="MULTIDRUG RESISTANCE PROTEIN YPNP-RELATED"/>
    <property type="match status" value="1"/>
</dbReference>
<accession>A0ABV6V9P0</accession>
<evidence type="ECO:0000256" key="10">
    <source>
        <dbReference type="SAM" id="Phobius"/>
    </source>
</evidence>
<evidence type="ECO:0000256" key="8">
    <source>
        <dbReference type="ARBA" id="ARBA00023136"/>
    </source>
</evidence>
<feature type="transmembrane region" description="Helical" evidence="10">
    <location>
        <begin position="357"/>
        <end position="380"/>
    </location>
</feature>
<keyword evidence="8 10" id="KW-0472">Membrane</keyword>
<evidence type="ECO:0000256" key="1">
    <source>
        <dbReference type="ARBA" id="ARBA00004651"/>
    </source>
</evidence>
<feature type="transmembrane region" description="Helical" evidence="10">
    <location>
        <begin position="293"/>
        <end position="312"/>
    </location>
</feature>
<feature type="transmembrane region" description="Helical" evidence="10">
    <location>
        <begin position="318"/>
        <end position="336"/>
    </location>
</feature>
<feature type="compositionally biased region" description="Low complexity" evidence="9">
    <location>
        <begin position="133"/>
        <end position="163"/>
    </location>
</feature>
<dbReference type="Proteomes" id="UP001592530">
    <property type="component" value="Unassembled WGS sequence"/>
</dbReference>
<dbReference type="PANTHER" id="PTHR43549">
    <property type="entry name" value="MULTIDRUG RESISTANCE PROTEIN YPNP-RELATED"/>
    <property type="match status" value="1"/>
</dbReference>
<keyword evidence="3" id="KW-1003">Cell membrane</keyword>
<dbReference type="Proteomes" id="UP001592582">
    <property type="component" value="Unassembled WGS sequence"/>
</dbReference>
<proteinExistence type="predicted"/>
<feature type="compositionally biased region" description="Low complexity" evidence="9">
    <location>
        <begin position="116"/>
        <end position="125"/>
    </location>
</feature>
<protein>
    <submittedName>
        <fullName evidence="11">Murein biosynthesis integral membrane protein MurJ</fullName>
    </submittedName>
</protein>
<keyword evidence="2" id="KW-0813">Transport</keyword>
<gene>
    <name evidence="11" type="primary">murJ</name>
    <name evidence="12" type="ORF">ACEZDB_11325</name>
    <name evidence="11" type="ORF">ACEZDG_14360</name>
</gene>
<dbReference type="Pfam" id="PF03023">
    <property type="entry name" value="MurJ"/>
    <property type="match status" value="1"/>
</dbReference>
<feature type="transmembrane region" description="Helical" evidence="10">
    <location>
        <begin position="664"/>
        <end position="686"/>
    </location>
</feature>
<keyword evidence="7 10" id="KW-1133">Transmembrane helix</keyword>
<evidence type="ECO:0000256" key="9">
    <source>
        <dbReference type="SAM" id="MobiDB-lite"/>
    </source>
</evidence>
<dbReference type="CDD" id="cd13123">
    <property type="entry name" value="MATE_MurJ_like"/>
    <property type="match status" value="1"/>
</dbReference>
<keyword evidence="5" id="KW-0133">Cell shape</keyword>
<feature type="transmembrane region" description="Helical" evidence="10">
    <location>
        <begin position="631"/>
        <end position="652"/>
    </location>
</feature>
<keyword evidence="14" id="KW-1185">Reference proteome</keyword>
<feature type="transmembrane region" description="Helical" evidence="10">
    <location>
        <begin position="516"/>
        <end position="537"/>
    </location>
</feature>
<sequence>MSAPRDGRTQQGRGGRGPHRGAPPADPRQVPPPAAEVVSDPYLDETYARDPYAQDPYAQDPYGQEPYPQDPYPQPQYQDGQYPQAQYPQQPYPQDAYQQAPPQQAQPPQYSPQPGYPQAQQVQQAPPVPPAPQDGYPPQGQYYPPQQYGQGQYAQGQAAYVPQPAHPGVPDGSTVPGFGPPQGYAEVGVDELLTHATEDEQTARARQQDPFGYLFRDSDQQPYTPGLYGEPGGDLVGEATGTMPLIRIDTSAGPRTGTPGEPAAKSGGGRTGGILGSSAIMAAGTLVSRGTGFVRTMVIAFAIGLHGMGTSYNVANTLPTLLYILVGGGALNAVFVPQLVRSMKNDEDGGQAYANRLLTLVIVGLGGVVFVTVLAAPILVRLVSNSVMNDPHSAEVTVSLARYCLPTIFFMGVHVVMGQVLNARGRFGAMMWTPVLNNVVVIFTFGMYAWVYGPFSSTGVTTDTVSPDGVRLLGIGTLLGLVVQALSMIPYLRAAQFRFRPRFDWRGHGLGHAAKLAKWTFLFVLANQAGFLVVTQLATAAAGSDGAGLAAFSNAMLIWQLPQAVITVSVMSAVLPRISRAAADGDATAVRDDLSYGLRTSAVAIVPAAFMFLSLGPFIGSALYGHSGSSVGYMLSAFALGLIPYSAQYVLLRGFYAYEDTRTPFYNTLWVAGSNAVLSGVCYLVLPRHWAVTGMAFAYGLSYLVGLMVALPRLRRRVGNLDGARIKRTYGRLIGAAVVPAAVGFVIGYLIVHSTGGGVLSDIAAVAVGGSVQIGLFVLVAQRLRIEELTPLIGMVRGKLGR</sequence>
<evidence type="ECO:0000313" key="14">
    <source>
        <dbReference type="Proteomes" id="UP001592582"/>
    </source>
</evidence>
<evidence type="ECO:0000256" key="5">
    <source>
        <dbReference type="ARBA" id="ARBA00022960"/>
    </source>
</evidence>
<evidence type="ECO:0000313" key="11">
    <source>
        <dbReference type="EMBL" id="MFC1410449.1"/>
    </source>
</evidence>
<dbReference type="InterPro" id="IPR004268">
    <property type="entry name" value="MurJ"/>
</dbReference>
<comment type="subcellular location">
    <subcellularLocation>
        <location evidence="1">Cell membrane</location>
        <topology evidence="1">Multi-pass membrane protein</topology>
    </subcellularLocation>
</comment>
<evidence type="ECO:0000313" key="12">
    <source>
        <dbReference type="EMBL" id="MFC1431239.1"/>
    </source>
</evidence>
<comment type="caution">
    <text evidence="11">The sequence shown here is derived from an EMBL/GenBank/DDBJ whole genome shotgun (WGS) entry which is preliminary data.</text>
</comment>
<organism evidence="11 14">
    <name type="scientific">Streptacidiphilus alkalitolerans</name>
    <dbReference type="NCBI Taxonomy" id="3342712"/>
    <lineage>
        <taxon>Bacteria</taxon>
        <taxon>Bacillati</taxon>
        <taxon>Actinomycetota</taxon>
        <taxon>Actinomycetes</taxon>
        <taxon>Kitasatosporales</taxon>
        <taxon>Streptomycetaceae</taxon>
        <taxon>Streptacidiphilus</taxon>
    </lineage>
</organism>
<evidence type="ECO:0000256" key="6">
    <source>
        <dbReference type="ARBA" id="ARBA00022984"/>
    </source>
</evidence>
<name>A0ABV6V9P0_9ACTN</name>